<reference evidence="1 2" key="1">
    <citation type="submission" date="2020-02" db="EMBL/GenBank/DDBJ databases">
        <authorList>
            <person name="Dziuba M."/>
            <person name="Kuznetsov B."/>
            <person name="Mardanov A."/>
            <person name="Ravin N."/>
            <person name="Grouzdev D."/>
        </authorList>
    </citation>
    <scope>NUCLEOTIDE SEQUENCE [LARGE SCALE GENOMIC DNA]</scope>
    <source>
        <strain evidence="1 2">SpK</strain>
    </source>
</reference>
<keyword evidence="2" id="KW-1185">Reference proteome</keyword>
<evidence type="ECO:0000313" key="1">
    <source>
        <dbReference type="EMBL" id="NFV79999.1"/>
    </source>
</evidence>
<evidence type="ECO:0008006" key="3">
    <source>
        <dbReference type="Google" id="ProtNLM"/>
    </source>
</evidence>
<dbReference type="NCBIfam" id="TIGR01725">
    <property type="entry name" value="phge_HK97_gp10"/>
    <property type="match status" value="1"/>
</dbReference>
<organism evidence="1 2">
    <name type="scientific">Magnetospirillum aberrantis SpK</name>
    <dbReference type="NCBI Taxonomy" id="908842"/>
    <lineage>
        <taxon>Bacteria</taxon>
        <taxon>Pseudomonadati</taxon>
        <taxon>Pseudomonadota</taxon>
        <taxon>Alphaproteobacteria</taxon>
        <taxon>Rhodospirillales</taxon>
        <taxon>Rhodospirillaceae</taxon>
        <taxon>Magnetospirillum</taxon>
    </lineage>
</organism>
<proteinExistence type="predicted"/>
<accession>A0A7C9QTX9</accession>
<name>A0A7C9QTX9_9PROT</name>
<gene>
    <name evidence="1" type="ORF">G4223_07740</name>
</gene>
<evidence type="ECO:0000313" key="2">
    <source>
        <dbReference type="Proteomes" id="UP000480684"/>
    </source>
</evidence>
<protein>
    <recommendedName>
        <fullName evidence="3">HK97 gp10 family phage protein</fullName>
    </recommendedName>
</protein>
<dbReference type="AlphaFoldDB" id="A0A7C9QTX9"/>
<dbReference type="RefSeq" id="WP_163677349.1">
    <property type="nucleotide sequence ID" value="NZ_JAAIYP010000034.1"/>
</dbReference>
<dbReference type="InterPro" id="IPR010064">
    <property type="entry name" value="HK97-gp10_tail"/>
</dbReference>
<dbReference type="EMBL" id="JAAIYP010000034">
    <property type="protein sequence ID" value="NFV79999.1"/>
    <property type="molecule type" value="Genomic_DNA"/>
</dbReference>
<dbReference type="Proteomes" id="UP000480684">
    <property type="component" value="Unassembled WGS sequence"/>
</dbReference>
<comment type="caution">
    <text evidence="1">The sequence shown here is derived from an EMBL/GenBank/DDBJ whole genome shotgun (WGS) entry which is preliminary data.</text>
</comment>
<sequence length="147" mass="16385">MTRLTQSRVVGLRDARAILKKLPQNVQRRVLNNATRAGATVMKGAVRRKAPIGVEPSDLSEKYGPLKDNIRIVRLKRGVPKDQAEYRVDTGNAPQGFWAEFGTSRQPARPWFRPAADSAWSRAVARIKERLAAGVAREAEKLGKSQR</sequence>